<gene>
    <name evidence="3" type="ORF">GCM10025876_33530</name>
</gene>
<name>A0ABQ6IH13_9MICO</name>
<feature type="compositionally biased region" description="Basic and acidic residues" evidence="1">
    <location>
        <begin position="77"/>
        <end position="98"/>
    </location>
</feature>
<evidence type="ECO:0000313" key="3">
    <source>
        <dbReference type="EMBL" id="GMA37149.1"/>
    </source>
</evidence>
<dbReference type="Pfam" id="PF11239">
    <property type="entry name" value="DUF3040"/>
    <property type="match status" value="1"/>
</dbReference>
<accession>A0ABQ6IH13</accession>
<sequence>MNRGPKTPARIVAGAAGVVIGLGVVVLGVATQLPVLGVFGFLIMAGVAMWALLTPKQDKKGASPAAKPASGPQAPKQRKDFMQTFEERFDRRRESGDL</sequence>
<proteinExistence type="predicted"/>
<keyword evidence="2" id="KW-0472">Membrane</keyword>
<organism evidence="3 4">
    <name type="scientific">Demequina litorisediminis</name>
    <dbReference type="NCBI Taxonomy" id="1849022"/>
    <lineage>
        <taxon>Bacteria</taxon>
        <taxon>Bacillati</taxon>
        <taxon>Actinomycetota</taxon>
        <taxon>Actinomycetes</taxon>
        <taxon>Micrococcales</taxon>
        <taxon>Demequinaceae</taxon>
        <taxon>Demequina</taxon>
    </lineage>
</organism>
<evidence type="ECO:0000313" key="4">
    <source>
        <dbReference type="Proteomes" id="UP001157125"/>
    </source>
</evidence>
<feature type="region of interest" description="Disordered" evidence="1">
    <location>
        <begin position="58"/>
        <end position="98"/>
    </location>
</feature>
<feature type="transmembrane region" description="Helical" evidence="2">
    <location>
        <begin position="12"/>
        <end position="30"/>
    </location>
</feature>
<keyword evidence="2" id="KW-0812">Transmembrane</keyword>
<dbReference type="Proteomes" id="UP001157125">
    <property type="component" value="Unassembled WGS sequence"/>
</dbReference>
<reference evidence="4" key="1">
    <citation type="journal article" date="2019" name="Int. J. Syst. Evol. Microbiol.">
        <title>The Global Catalogue of Microorganisms (GCM) 10K type strain sequencing project: providing services to taxonomists for standard genome sequencing and annotation.</title>
        <authorList>
            <consortium name="The Broad Institute Genomics Platform"/>
            <consortium name="The Broad Institute Genome Sequencing Center for Infectious Disease"/>
            <person name="Wu L."/>
            <person name="Ma J."/>
        </authorList>
    </citation>
    <scope>NUCLEOTIDE SEQUENCE [LARGE SCALE GENOMIC DNA]</scope>
    <source>
        <strain evidence="4">NBRC 112299</strain>
    </source>
</reference>
<feature type="transmembrane region" description="Helical" evidence="2">
    <location>
        <begin position="36"/>
        <end position="53"/>
    </location>
</feature>
<keyword evidence="2" id="KW-1133">Transmembrane helix</keyword>
<keyword evidence="4" id="KW-1185">Reference proteome</keyword>
<dbReference type="InterPro" id="IPR021401">
    <property type="entry name" value="DUF3040"/>
</dbReference>
<dbReference type="EMBL" id="BSUN01000001">
    <property type="protein sequence ID" value="GMA37149.1"/>
    <property type="molecule type" value="Genomic_DNA"/>
</dbReference>
<comment type="caution">
    <text evidence="3">The sequence shown here is derived from an EMBL/GenBank/DDBJ whole genome shotgun (WGS) entry which is preliminary data.</text>
</comment>
<feature type="compositionally biased region" description="Low complexity" evidence="1">
    <location>
        <begin position="62"/>
        <end position="75"/>
    </location>
</feature>
<evidence type="ECO:0000256" key="2">
    <source>
        <dbReference type="SAM" id="Phobius"/>
    </source>
</evidence>
<protein>
    <submittedName>
        <fullName evidence="3">Uncharacterized protein</fullName>
    </submittedName>
</protein>
<evidence type="ECO:0000256" key="1">
    <source>
        <dbReference type="SAM" id="MobiDB-lite"/>
    </source>
</evidence>